<feature type="region of interest" description="Disordered" evidence="1">
    <location>
        <begin position="1"/>
        <end position="54"/>
    </location>
</feature>
<reference evidence="3" key="2">
    <citation type="journal article" date="2021" name="Sci. Data">
        <title>Chromosome-scale genome sequencing, assembly and annotation of six genomes from subfamily Leishmaniinae.</title>
        <authorList>
            <person name="Almutairi H."/>
            <person name="Urbaniak M.D."/>
            <person name="Bates M.D."/>
            <person name="Jariyapan N."/>
            <person name="Kwakye-Nuako G."/>
            <person name="Thomaz Soccol V."/>
            <person name="Al-Salem W.S."/>
            <person name="Dillon R.J."/>
            <person name="Bates P.A."/>
            <person name="Gatherer D."/>
        </authorList>
    </citation>
    <scope>NUCLEOTIDE SEQUENCE [LARGE SCALE GENOMIC DNA]</scope>
</reference>
<feature type="compositionally biased region" description="Basic residues" evidence="1">
    <location>
        <begin position="1"/>
        <end position="11"/>
    </location>
</feature>
<protein>
    <submittedName>
        <fullName evidence="2">Uncharacterized protein</fullName>
    </submittedName>
</protein>
<dbReference type="GeneID" id="92363941"/>
<evidence type="ECO:0000313" key="2">
    <source>
        <dbReference type="EMBL" id="KAG5488157.1"/>
    </source>
</evidence>
<evidence type="ECO:0000256" key="1">
    <source>
        <dbReference type="SAM" id="MobiDB-lite"/>
    </source>
</evidence>
<accession>A0A836GU27</accession>
<dbReference type="PROSITE" id="PS51257">
    <property type="entry name" value="PROKAR_LIPOPROTEIN"/>
    <property type="match status" value="1"/>
</dbReference>
<reference evidence="3" key="1">
    <citation type="journal article" date="2021" name="Microbiol. Resour. Announc.">
        <title>LGAAP: Leishmaniinae Genome Assembly and Annotation Pipeline.</title>
        <authorList>
            <person name="Almutairi H."/>
            <person name="Urbaniak M.D."/>
            <person name="Bates M.D."/>
            <person name="Jariyapan N."/>
            <person name="Kwakye-Nuako G."/>
            <person name="Thomaz-Soccol V."/>
            <person name="Al-Salem W.S."/>
            <person name="Dillon R.J."/>
            <person name="Bates P.A."/>
            <person name="Gatherer D."/>
        </authorList>
    </citation>
    <scope>NUCLEOTIDE SEQUENCE [LARGE SCALE GENOMIC DNA]</scope>
</reference>
<evidence type="ECO:0000313" key="3">
    <source>
        <dbReference type="Proteomes" id="UP000674143"/>
    </source>
</evidence>
<sequence length="86" mass="9141">MKNRRTFHKGKSSGQTDATGGPSGGVSSCRLARRSPCNADRHRMHNTGPMAPDKSVTHALVTPFFAAQPLAERLCFADCPSSVLSA</sequence>
<dbReference type="Proteomes" id="UP000674143">
    <property type="component" value="Unassembled WGS sequence"/>
</dbReference>
<dbReference type="AlphaFoldDB" id="A0A836GU27"/>
<dbReference type="KEGG" id="loi:92363941"/>
<organism evidence="2 3">
    <name type="scientific">Leishmania orientalis</name>
    <dbReference type="NCBI Taxonomy" id="2249476"/>
    <lineage>
        <taxon>Eukaryota</taxon>
        <taxon>Discoba</taxon>
        <taxon>Euglenozoa</taxon>
        <taxon>Kinetoplastea</taxon>
        <taxon>Metakinetoplastina</taxon>
        <taxon>Trypanosomatida</taxon>
        <taxon>Trypanosomatidae</taxon>
        <taxon>Leishmaniinae</taxon>
        <taxon>Leishmania</taxon>
    </lineage>
</organism>
<name>A0A836GU27_9TRYP</name>
<dbReference type="RefSeq" id="XP_067066205.1">
    <property type="nucleotide sequence ID" value="XM_067210007.1"/>
</dbReference>
<keyword evidence="3" id="KW-1185">Reference proteome</keyword>
<dbReference type="EMBL" id="JAFHLR010000002">
    <property type="protein sequence ID" value="KAG5488157.1"/>
    <property type="molecule type" value="Genomic_DNA"/>
</dbReference>
<proteinExistence type="predicted"/>
<gene>
    <name evidence="2" type="ORF">LSCM4_08134</name>
</gene>
<comment type="caution">
    <text evidence="2">The sequence shown here is derived from an EMBL/GenBank/DDBJ whole genome shotgun (WGS) entry which is preliminary data.</text>
</comment>